<dbReference type="InterPro" id="IPR010319">
    <property type="entry name" value="Transglutaminase-like_Cys_pept"/>
</dbReference>
<dbReference type="PANTHER" id="PTHR39327:SF1">
    <property type="entry name" value="BLR5470 PROTEIN"/>
    <property type="match status" value="1"/>
</dbReference>
<keyword evidence="2" id="KW-1185">Reference proteome</keyword>
<dbReference type="EMBL" id="LT629751">
    <property type="protein sequence ID" value="SDS52039.1"/>
    <property type="molecule type" value="Genomic_DNA"/>
</dbReference>
<dbReference type="Gene3D" id="3.10.620.30">
    <property type="match status" value="1"/>
</dbReference>
<proteinExistence type="predicted"/>
<evidence type="ECO:0000313" key="1">
    <source>
        <dbReference type="EMBL" id="SDS52039.1"/>
    </source>
</evidence>
<reference evidence="2" key="1">
    <citation type="submission" date="2016-10" db="EMBL/GenBank/DDBJ databases">
        <authorList>
            <person name="Varghese N."/>
            <person name="Submissions S."/>
        </authorList>
    </citation>
    <scope>NUCLEOTIDE SEQUENCE [LARGE SCALE GENOMIC DNA]</scope>
    <source>
        <strain evidence="2">KCTC 32247</strain>
    </source>
</reference>
<evidence type="ECO:0000313" key="2">
    <source>
        <dbReference type="Proteomes" id="UP000243359"/>
    </source>
</evidence>
<sequence>MEQRQGNPMQARRGRRLMVVACLLASLLLGLQVQARWDFSRIIRLAEQRYGDLGSGKVRLQEWAALIEQGGKMSEEQQLRAVNAFFNRSLLFIDDERNWRQVDYWATPVEALVKGAGDCEDYAIAKYLTLRRLGVDNERLRITYVKALELNQAHMVLTWYATPTSDPLVLDNLTIDIRPASQRRDLLPVYAFNAEGLWLPGPGGGRRSGDSKNLSRWQDLLKKMRAEGFAPTEG</sequence>
<accession>A0A1H1SXB2</accession>
<dbReference type="Proteomes" id="UP000243359">
    <property type="component" value="Chromosome I"/>
</dbReference>
<gene>
    <name evidence="1" type="ORF">SAMN05216221_2001</name>
</gene>
<dbReference type="Pfam" id="PF06035">
    <property type="entry name" value="Peptidase_C93"/>
    <property type="match status" value="1"/>
</dbReference>
<dbReference type="AlphaFoldDB" id="A0A1H1SXB2"/>
<protein>
    <submittedName>
        <fullName evidence="1">Predicted transglutaminase-like cysteine proteinase</fullName>
    </submittedName>
</protein>
<dbReference type="SUPFAM" id="SSF54001">
    <property type="entry name" value="Cysteine proteinases"/>
    <property type="match status" value="1"/>
</dbReference>
<name>A0A1H1SXB2_9PSED</name>
<dbReference type="InterPro" id="IPR038765">
    <property type="entry name" value="Papain-like_cys_pep_sf"/>
</dbReference>
<dbReference type="STRING" id="1392877.SAMN05216221_2001"/>
<dbReference type="PANTHER" id="PTHR39327">
    <property type="match status" value="1"/>
</dbReference>
<dbReference type="NCBIfam" id="NF045674">
    <property type="entry name" value="CystProtLapG"/>
    <property type="match status" value="1"/>
</dbReference>
<organism evidence="1 2">
    <name type="scientific">Pseudomonas oryzae</name>
    <dbReference type="NCBI Taxonomy" id="1392877"/>
    <lineage>
        <taxon>Bacteria</taxon>
        <taxon>Pseudomonadati</taxon>
        <taxon>Pseudomonadota</taxon>
        <taxon>Gammaproteobacteria</taxon>
        <taxon>Pseudomonadales</taxon>
        <taxon>Pseudomonadaceae</taxon>
        <taxon>Pseudomonas</taxon>
    </lineage>
</organism>